<keyword evidence="3" id="KW-0255">Endonuclease</keyword>
<keyword evidence="5" id="KW-0694">RNA-binding</keyword>
<keyword evidence="6" id="KW-0346">Stress response</keyword>
<dbReference type="GO" id="GO:0004519">
    <property type="term" value="F:endonuclease activity"/>
    <property type="evidence" value="ECO:0007669"/>
    <property type="project" value="UniProtKB-KW"/>
</dbReference>
<dbReference type="InterPro" id="IPR012933">
    <property type="entry name" value="HicA_mRNA_interferase"/>
</dbReference>
<evidence type="ECO:0000256" key="4">
    <source>
        <dbReference type="ARBA" id="ARBA00022801"/>
    </source>
</evidence>
<protein>
    <submittedName>
        <fullName evidence="7">Toxin</fullName>
    </submittedName>
</protein>
<evidence type="ECO:0000313" key="7">
    <source>
        <dbReference type="EMBL" id="DAD94815.1"/>
    </source>
</evidence>
<accession>A0A8S5NKD1</accession>
<evidence type="ECO:0000256" key="2">
    <source>
        <dbReference type="ARBA" id="ARBA00022722"/>
    </source>
</evidence>
<dbReference type="GO" id="GO:0003729">
    <property type="term" value="F:mRNA binding"/>
    <property type="evidence" value="ECO:0007669"/>
    <property type="project" value="InterPro"/>
</dbReference>
<proteinExistence type="predicted"/>
<dbReference type="Gene3D" id="3.30.920.30">
    <property type="entry name" value="Hypothetical protein"/>
    <property type="match status" value="1"/>
</dbReference>
<sequence length="33" mass="3967">MRSKQLIKLLKQNGWQEISQNGSHLKMRKRKSN</sequence>
<organism evidence="7">
    <name type="scientific">Siphoviridae sp. ctiJI15</name>
    <dbReference type="NCBI Taxonomy" id="2826431"/>
    <lineage>
        <taxon>Viruses</taxon>
        <taxon>Duplodnaviria</taxon>
        <taxon>Heunggongvirae</taxon>
        <taxon>Uroviricota</taxon>
        <taxon>Caudoviricetes</taxon>
    </lineage>
</organism>
<dbReference type="InterPro" id="IPR038570">
    <property type="entry name" value="HicA_sf"/>
</dbReference>
<dbReference type="SUPFAM" id="SSF54786">
    <property type="entry name" value="YcfA/nrd intein domain"/>
    <property type="match status" value="1"/>
</dbReference>
<name>A0A8S5NKD1_9CAUD</name>
<evidence type="ECO:0000256" key="6">
    <source>
        <dbReference type="ARBA" id="ARBA00023016"/>
    </source>
</evidence>
<dbReference type="Pfam" id="PF07927">
    <property type="entry name" value="HicA_toxin"/>
    <property type="match status" value="1"/>
</dbReference>
<dbReference type="GO" id="GO:0016787">
    <property type="term" value="F:hydrolase activity"/>
    <property type="evidence" value="ECO:0007669"/>
    <property type="project" value="UniProtKB-KW"/>
</dbReference>
<evidence type="ECO:0000256" key="3">
    <source>
        <dbReference type="ARBA" id="ARBA00022759"/>
    </source>
</evidence>
<keyword evidence="4" id="KW-0378">Hydrolase</keyword>
<evidence type="ECO:0000256" key="5">
    <source>
        <dbReference type="ARBA" id="ARBA00022884"/>
    </source>
</evidence>
<reference evidence="7" key="1">
    <citation type="journal article" date="2021" name="Proc. Natl. Acad. Sci. U.S.A.">
        <title>A Catalog of Tens of Thousands of Viruses from Human Metagenomes Reveals Hidden Associations with Chronic Diseases.</title>
        <authorList>
            <person name="Tisza M.J."/>
            <person name="Buck C.B."/>
        </authorList>
    </citation>
    <scope>NUCLEOTIDE SEQUENCE</scope>
    <source>
        <strain evidence="7">CtiJI15</strain>
    </source>
</reference>
<keyword evidence="2" id="KW-0540">Nuclease</keyword>
<dbReference type="EMBL" id="BK015182">
    <property type="protein sequence ID" value="DAD94815.1"/>
    <property type="molecule type" value="Genomic_DNA"/>
</dbReference>
<evidence type="ECO:0000256" key="1">
    <source>
        <dbReference type="ARBA" id="ARBA00022649"/>
    </source>
</evidence>
<keyword evidence="1" id="KW-1277">Toxin-antitoxin system</keyword>